<keyword evidence="2" id="KW-0808">Transferase</keyword>
<dbReference type="EC" id="2.3.1.-" evidence="2"/>
<dbReference type="Pfam" id="PF13508">
    <property type="entry name" value="Acetyltransf_7"/>
    <property type="match status" value="1"/>
</dbReference>
<dbReference type="InterPro" id="IPR052729">
    <property type="entry name" value="Acyl/Acetyltrans_Enzymes"/>
</dbReference>
<keyword evidence="2" id="KW-0012">Acyltransferase</keyword>
<sequence length="327" mass="34801">MTEIRWKRTPLIRQPDPVTTSSSPTSAAALTGLPVRRLSVADLAACADLAEDRGWAREEHKWRLLLTAGQGYGVDAPPGDQGCGLIGVYVLTSYGNEFTCVSMVLVAERHARRGLGRRLMEHALAESGGLPCFLSATVYGRPLYEQLGFTAVGSIVTLRGHFSGFPGFPGFSGADDSAEEPASVVPVRRATAADLPSIIALDAPAFGTDRTELLARLPAFADRLVVAETAHGTLTGFAAAWPNTHETVLGPVVAEDLPTAQALIADLGTHAPGRIRFDVDSRHPELDVWLRAHGLSGDFTCTLMIHSAPDLPGDITRRFAPYSVALG</sequence>
<dbReference type="Gene3D" id="3.40.630.30">
    <property type="match status" value="1"/>
</dbReference>
<protein>
    <submittedName>
        <fullName evidence="2">GNAT family N-acetyltransferase</fullName>
        <ecNumber evidence="2">2.3.1.-</ecNumber>
    </submittedName>
</protein>
<dbReference type="AlphaFoldDB" id="A0A8T4IMF4"/>
<dbReference type="SUPFAM" id="SSF55729">
    <property type="entry name" value="Acyl-CoA N-acyltransferases (Nat)"/>
    <property type="match status" value="1"/>
</dbReference>
<dbReference type="InterPro" id="IPR041496">
    <property type="entry name" value="YitH/HolE_GNAT"/>
</dbReference>
<evidence type="ECO:0000313" key="2">
    <source>
        <dbReference type="EMBL" id="MBR7672482.1"/>
    </source>
</evidence>
<dbReference type="GO" id="GO:0016747">
    <property type="term" value="F:acyltransferase activity, transferring groups other than amino-acyl groups"/>
    <property type="evidence" value="ECO:0007669"/>
    <property type="project" value="InterPro"/>
</dbReference>
<dbReference type="InterPro" id="IPR016181">
    <property type="entry name" value="Acyl_CoA_acyltransferase"/>
</dbReference>
<dbReference type="PANTHER" id="PTHR47237:SF2">
    <property type="entry name" value="BLL4206 PROTEIN"/>
    <property type="match status" value="1"/>
</dbReference>
<accession>A0A8T4IMF4</accession>
<name>A0A8T4IMF4_9ACTN</name>
<dbReference type="Gene3D" id="3.40.630.90">
    <property type="match status" value="1"/>
</dbReference>
<comment type="caution">
    <text evidence="2">The sequence shown here is derived from an EMBL/GenBank/DDBJ whole genome shotgun (WGS) entry which is preliminary data.</text>
</comment>
<feature type="domain" description="N-acetyltransferase" evidence="1">
    <location>
        <begin position="33"/>
        <end position="175"/>
    </location>
</feature>
<organism evidence="2 3">
    <name type="scientific">Streptomyces daliensis</name>
    <dbReference type="NCBI Taxonomy" id="299421"/>
    <lineage>
        <taxon>Bacteria</taxon>
        <taxon>Bacillati</taxon>
        <taxon>Actinomycetota</taxon>
        <taxon>Actinomycetes</taxon>
        <taxon>Kitasatosporales</taxon>
        <taxon>Streptomycetaceae</taxon>
        <taxon>Streptomyces</taxon>
    </lineage>
</organism>
<dbReference type="PROSITE" id="PS51186">
    <property type="entry name" value="GNAT"/>
    <property type="match status" value="1"/>
</dbReference>
<dbReference type="EMBL" id="JAGSMN010000108">
    <property type="protein sequence ID" value="MBR7672482.1"/>
    <property type="molecule type" value="Genomic_DNA"/>
</dbReference>
<dbReference type="CDD" id="cd04301">
    <property type="entry name" value="NAT_SF"/>
    <property type="match status" value="1"/>
</dbReference>
<dbReference type="InterPro" id="IPR000182">
    <property type="entry name" value="GNAT_dom"/>
</dbReference>
<proteinExistence type="predicted"/>
<gene>
    <name evidence="2" type="ORF">KDA82_05455</name>
</gene>
<dbReference type="Pfam" id="PF18014">
    <property type="entry name" value="Acetyltransf_18"/>
    <property type="match status" value="1"/>
</dbReference>
<reference evidence="2" key="1">
    <citation type="submission" date="2021-04" db="EMBL/GenBank/DDBJ databases">
        <title>Sequencing of actinobacteria type strains.</title>
        <authorList>
            <person name="Nguyen G.-S."/>
            <person name="Wentzel A."/>
        </authorList>
    </citation>
    <scope>NUCLEOTIDE SEQUENCE</scope>
    <source>
        <strain evidence="2">DSM 42095</strain>
    </source>
</reference>
<dbReference type="PANTHER" id="PTHR47237">
    <property type="entry name" value="SLL0310 PROTEIN"/>
    <property type="match status" value="1"/>
</dbReference>
<keyword evidence="3" id="KW-1185">Reference proteome</keyword>
<dbReference type="Proteomes" id="UP000675554">
    <property type="component" value="Unassembled WGS sequence"/>
</dbReference>
<evidence type="ECO:0000313" key="3">
    <source>
        <dbReference type="Proteomes" id="UP000675554"/>
    </source>
</evidence>
<evidence type="ECO:0000259" key="1">
    <source>
        <dbReference type="PROSITE" id="PS51186"/>
    </source>
</evidence>